<reference evidence="4" key="1">
    <citation type="journal article" date="2019" name="Int. J. Syst. Evol. Microbiol.">
        <title>The Global Catalogue of Microorganisms (GCM) 10K type strain sequencing project: providing services to taxonomists for standard genome sequencing and annotation.</title>
        <authorList>
            <consortium name="The Broad Institute Genomics Platform"/>
            <consortium name="The Broad Institute Genome Sequencing Center for Infectious Disease"/>
            <person name="Wu L."/>
            <person name="Ma J."/>
        </authorList>
    </citation>
    <scope>NUCLEOTIDE SEQUENCE [LARGE SCALE GENOMIC DNA]</scope>
    <source>
        <strain evidence="4">JCM 13584</strain>
    </source>
</reference>
<keyword evidence="2" id="KW-1133">Transmembrane helix</keyword>
<organism evidence="3 4">
    <name type="scientific">Agromyces allii</name>
    <dbReference type="NCBI Taxonomy" id="393607"/>
    <lineage>
        <taxon>Bacteria</taxon>
        <taxon>Bacillati</taxon>
        <taxon>Actinomycetota</taxon>
        <taxon>Actinomycetes</taxon>
        <taxon>Micrococcales</taxon>
        <taxon>Microbacteriaceae</taxon>
        <taxon>Agromyces</taxon>
    </lineage>
</organism>
<evidence type="ECO:0000313" key="4">
    <source>
        <dbReference type="Proteomes" id="UP001499954"/>
    </source>
</evidence>
<evidence type="ECO:0000313" key="3">
    <source>
        <dbReference type="EMBL" id="GAA1944155.1"/>
    </source>
</evidence>
<comment type="caution">
    <text evidence="3">The sequence shown here is derived from an EMBL/GenBank/DDBJ whole genome shotgun (WGS) entry which is preliminary data.</text>
</comment>
<dbReference type="EMBL" id="BAAAMK010000001">
    <property type="protein sequence ID" value="GAA1944155.1"/>
    <property type="molecule type" value="Genomic_DNA"/>
</dbReference>
<dbReference type="InterPro" id="IPR021373">
    <property type="entry name" value="DUF2993"/>
</dbReference>
<evidence type="ECO:0008006" key="5">
    <source>
        <dbReference type="Google" id="ProtNLM"/>
    </source>
</evidence>
<evidence type="ECO:0000256" key="1">
    <source>
        <dbReference type="SAM" id="MobiDB-lite"/>
    </source>
</evidence>
<accession>A0ABP5BG16</accession>
<evidence type="ECO:0000256" key="2">
    <source>
        <dbReference type="SAM" id="Phobius"/>
    </source>
</evidence>
<feature type="compositionally biased region" description="Low complexity" evidence="1">
    <location>
        <begin position="99"/>
        <end position="120"/>
    </location>
</feature>
<feature type="transmembrane region" description="Helical" evidence="2">
    <location>
        <begin position="131"/>
        <end position="151"/>
    </location>
</feature>
<proteinExistence type="predicted"/>
<dbReference type="Proteomes" id="UP001499954">
    <property type="component" value="Unassembled WGS sequence"/>
</dbReference>
<keyword evidence="2" id="KW-0472">Membrane</keyword>
<protein>
    <recommendedName>
        <fullName evidence="5">DUF2993 domain-containing protein</fullName>
    </recommendedName>
</protein>
<keyword evidence="4" id="KW-1185">Reference proteome</keyword>
<name>A0ABP5BG16_9MICO</name>
<keyword evidence="2" id="KW-0812">Transmembrane</keyword>
<dbReference type="RefSeq" id="WP_157414942.1">
    <property type="nucleotide sequence ID" value="NZ_BAAAMK010000001.1"/>
</dbReference>
<feature type="region of interest" description="Disordered" evidence="1">
    <location>
        <begin position="99"/>
        <end position="124"/>
    </location>
</feature>
<feature type="region of interest" description="Disordered" evidence="1">
    <location>
        <begin position="1"/>
        <end position="69"/>
    </location>
</feature>
<dbReference type="Pfam" id="PF11209">
    <property type="entry name" value="LmeA"/>
    <property type="match status" value="1"/>
</dbReference>
<gene>
    <name evidence="3" type="ORF">GCM10009717_08200</name>
</gene>
<sequence>MSTPRDGFDETDAAGGREPDGAVVPGAASDVTVPDQAVVPDQAAPDETATDESPADGSPADEGLAPTAVLEPLSADHQPTEVIRDGVVPAAAAAASAPAAGTATEASAPVEPPAAETAQADPARRRTRRRWIIAGVVVLVIAAVLVVADLLTRSAIEQRIADEARQSLPANVQGDVDVKVGGFSVLAQLLTGSLAQITADAPELEVDGNPIDVHLVAHGVPVQQGGTIDFVEGTVTADAASVNALVDVPGVDGEIVFGDGTLGYTGRFEVLGLSIAYSVTAEAEAAGTSVVLTPVGVEIGSGDRALVLENMPSLLRNPIDVCVAKYLPAGAEVDGVDLSPGQATVSFQASDLPLGEEALQVLGTCG</sequence>